<evidence type="ECO:0008006" key="3">
    <source>
        <dbReference type="Google" id="ProtNLM"/>
    </source>
</evidence>
<proteinExistence type="predicted"/>
<dbReference type="Proteomes" id="UP000324974">
    <property type="component" value="Chromosome"/>
</dbReference>
<sequence>MARLLKPPTPITLADGERSVFLAGSIEMGRAEPWQAEVERALADLPVAILNPRRDEWDTSWEQSIDNPAFRGQVEWELDGLERASLVAMYFAPATQAPITLLELGLSAPKGKIVVCCPPGFWRRGNVEVVCARYGVPMVRDLSELIRTVRGNLS</sequence>
<name>A0A5C1A696_9BACT</name>
<organism evidence="1 2">
    <name type="scientific">Limnoglobus roseus</name>
    <dbReference type="NCBI Taxonomy" id="2598579"/>
    <lineage>
        <taxon>Bacteria</taxon>
        <taxon>Pseudomonadati</taxon>
        <taxon>Planctomycetota</taxon>
        <taxon>Planctomycetia</taxon>
        <taxon>Gemmatales</taxon>
        <taxon>Gemmataceae</taxon>
        <taxon>Limnoglobus</taxon>
    </lineage>
</organism>
<dbReference type="AlphaFoldDB" id="A0A5C1A696"/>
<gene>
    <name evidence="1" type="ORF">PX52LOC_01100</name>
</gene>
<accession>A0A5C1A696</accession>
<keyword evidence="2" id="KW-1185">Reference proteome</keyword>
<dbReference type="KEGG" id="lrs:PX52LOC_01100"/>
<dbReference type="OrthoDB" id="275473at2"/>
<protein>
    <recommendedName>
        <fullName evidence="3">Nucleoside 2-deoxyribosyltransferase</fullName>
    </recommendedName>
</protein>
<dbReference type="EMBL" id="CP042425">
    <property type="protein sequence ID" value="QEL14230.1"/>
    <property type="molecule type" value="Genomic_DNA"/>
</dbReference>
<evidence type="ECO:0000313" key="2">
    <source>
        <dbReference type="Proteomes" id="UP000324974"/>
    </source>
</evidence>
<dbReference type="Gene3D" id="3.40.50.450">
    <property type="match status" value="1"/>
</dbReference>
<dbReference type="Pfam" id="PF15891">
    <property type="entry name" value="Nuc_deoxyri_tr2"/>
    <property type="match status" value="1"/>
</dbReference>
<dbReference type="RefSeq" id="WP_149109138.1">
    <property type="nucleotide sequence ID" value="NZ_CP042425.1"/>
</dbReference>
<dbReference type="InterPro" id="IPR039470">
    <property type="entry name" value="Nuc_deoxyri_tr2"/>
</dbReference>
<evidence type="ECO:0000313" key="1">
    <source>
        <dbReference type="EMBL" id="QEL14230.1"/>
    </source>
</evidence>
<reference evidence="2" key="1">
    <citation type="submission" date="2019-08" db="EMBL/GenBank/DDBJ databases">
        <title>Limnoglobus roseus gen. nov., sp. nov., a novel freshwater planctomycete with a giant genome from the family Gemmataceae.</title>
        <authorList>
            <person name="Kulichevskaya I.S."/>
            <person name="Naumoff D.G."/>
            <person name="Miroshnikov K."/>
            <person name="Ivanova A."/>
            <person name="Philippov D.A."/>
            <person name="Hakobyan A."/>
            <person name="Rijpstra I.C."/>
            <person name="Sinninghe Damste J.S."/>
            <person name="Liesack W."/>
            <person name="Dedysh S.N."/>
        </authorList>
    </citation>
    <scope>NUCLEOTIDE SEQUENCE [LARGE SCALE GENOMIC DNA]</scope>
    <source>
        <strain evidence="2">PX52</strain>
    </source>
</reference>